<dbReference type="Gene3D" id="1.10.1380.10">
    <property type="entry name" value="Neutral endopeptidase , domain2"/>
    <property type="match status" value="2"/>
</dbReference>
<comment type="similarity">
    <text evidence="2">Belongs to the peptidase M13 family.</text>
</comment>
<keyword evidence="11" id="KW-1185">Reference proteome</keyword>
<sequence>MSRQLGPCLNFKILIIVLILSPTNAKLTTIVDPAAEGFGNHVCVTKECAKIAAMLILNMDEKVKPCDDFTGFVCGNYDLRYDVKPRQDYHTPAHSIGQALFTRLQLLFEAPPSPADKPWHALTKTYYQKCIDKAAIKANGEQAIFGLLDEIGGWPMIEPQWQEFSTSWEEYMGMVNQKYDDSFLKWKLETNLYNVSEYVLHLKPSYLDDPREFAHEFAGFLDVDTDLFAKLKILLDGFVSALGSEISTCSGEQTGPLKLLKEEFPHFDLETYVRRLLDGIIPVSPDLTITISCLNVFENLHHIAKHKRDLASFVGLKAALQIYKEGVENCVGYTANKFLEPVAQMYTTKYFDYDGVAPKVKEMIALIRESLHETINNATWLDDPTRQHAIKKLKEMKEIVAYSDTLFNDTIMNQKWNIPFDPTDHFYTLSARVKHKKLANKLATWNKTPKFDMIDNDVNAYHTWRQNGIYVGAAILELPYYQSNVPDYVNFAGIGHVIAHEFMHGFDNNGRLYDEKGNYRGWWTKNTSEKYEAKAQCYVEQYDNHGLNGENTLGENIADNVGGKVTYYAYKKHLMRQGVETEPALPGFEKYTLDQMFFMLQANKMCDVMTKGPLRNPNDPHARSHMRAKITAKNMKDYSRAFHCPKGSPMNPQKKCSIWQQ</sequence>
<feature type="domain" description="Peptidase M13 N-terminal" evidence="10">
    <location>
        <begin position="65"/>
        <end position="210"/>
    </location>
</feature>
<proteinExistence type="inferred from homology"/>
<feature type="signal peptide" evidence="8">
    <location>
        <begin position="1"/>
        <end position="25"/>
    </location>
</feature>
<keyword evidence="7" id="KW-0482">Metalloprotease</keyword>
<dbReference type="InterPro" id="IPR008753">
    <property type="entry name" value="Peptidase_M13_N"/>
</dbReference>
<evidence type="ECO:0000256" key="1">
    <source>
        <dbReference type="ARBA" id="ARBA00001947"/>
    </source>
</evidence>
<name>A0A7E4UU81_PANRE</name>
<evidence type="ECO:0000256" key="8">
    <source>
        <dbReference type="SAM" id="SignalP"/>
    </source>
</evidence>
<dbReference type="Pfam" id="PF05649">
    <property type="entry name" value="Peptidase_M13_N"/>
    <property type="match status" value="2"/>
</dbReference>
<comment type="cofactor">
    <cofactor evidence="1">
        <name>Zn(2+)</name>
        <dbReference type="ChEBI" id="CHEBI:29105"/>
    </cofactor>
</comment>
<protein>
    <submittedName>
        <fullName evidence="12">Neprilysin</fullName>
    </submittedName>
</protein>
<dbReference type="WBParaSite" id="Pan_g12423.t1">
    <property type="protein sequence ID" value="Pan_g12423.t1"/>
    <property type="gene ID" value="Pan_g12423"/>
</dbReference>
<dbReference type="Gene3D" id="3.40.390.10">
    <property type="entry name" value="Collagenase (Catalytic Domain)"/>
    <property type="match status" value="2"/>
</dbReference>
<keyword evidence="8" id="KW-0732">Signal</keyword>
<evidence type="ECO:0000256" key="4">
    <source>
        <dbReference type="ARBA" id="ARBA00022723"/>
    </source>
</evidence>
<keyword evidence="3" id="KW-0645">Protease</keyword>
<evidence type="ECO:0000259" key="10">
    <source>
        <dbReference type="Pfam" id="PF05649"/>
    </source>
</evidence>
<keyword evidence="4" id="KW-0479">Metal-binding</keyword>
<reference evidence="11" key="1">
    <citation type="journal article" date="2013" name="Genetics">
        <title>The draft genome and transcriptome of Panagrellus redivivus are shaped by the harsh demands of a free-living lifestyle.</title>
        <authorList>
            <person name="Srinivasan J."/>
            <person name="Dillman A.R."/>
            <person name="Macchietto M.G."/>
            <person name="Heikkinen L."/>
            <person name="Lakso M."/>
            <person name="Fracchia K.M."/>
            <person name="Antoshechkin I."/>
            <person name="Mortazavi A."/>
            <person name="Wong G."/>
            <person name="Sternberg P.W."/>
        </authorList>
    </citation>
    <scope>NUCLEOTIDE SEQUENCE [LARGE SCALE GENOMIC DNA]</scope>
    <source>
        <strain evidence="11">MT8872</strain>
    </source>
</reference>
<dbReference type="InterPro" id="IPR024079">
    <property type="entry name" value="MetalloPept_cat_dom_sf"/>
</dbReference>
<dbReference type="InterPro" id="IPR042089">
    <property type="entry name" value="Peptidase_M13_dom_2"/>
</dbReference>
<dbReference type="GO" id="GO:0046872">
    <property type="term" value="F:metal ion binding"/>
    <property type="evidence" value="ECO:0007669"/>
    <property type="project" value="UniProtKB-KW"/>
</dbReference>
<dbReference type="CDD" id="cd08662">
    <property type="entry name" value="M13"/>
    <property type="match status" value="1"/>
</dbReference>
<keyword evidence="5" id="KW-0378">Hydrolase</keyword>
<dbReference type="InterPro" id="IPR000718">
    <property type="entry name" value="Peptidase_M13"/>
</dbReference>
<evidence type="ECO:0000256" key="2">
    <source>
        <dbReference type="ARBA" id="ARBA00007357"/>
    </source>
</evidence>
<evidence type="ECO:0000313" key="11">
    <source>
        <dbReference type="Proteomes" id="UP000492821"/>
    </source>
</evidence>
<evidence type="ECO:0000313" key="12">
    <source>
        <dbReference type="WBParaSite" id="Pan_g12423.t1"/>
    </source>
</evidence>
<feature type="chain" id="PRO_5028802530" evidence="8">
    <location>
        <begin position="26"/>
        <end position="661"/>
    </location>
</feature>
<organism evidence="11 12">
    <name type="scientific">Panagrellus redivivus</name>
    <name type="common">Microworm</name>
    <dbReference type="NCBI Taxonomy" id="6233"/>
    <lineage>
        <taxon>Eukaryota</taxon>
        <taxon>Metazoa</taxon>
        <taxon>Ecdysozoa</taxon>
        <taxon>Nematoda</taxon>
        <taxon>Chromadorea</taxon>
        <taxon>Rhabditida</taxon>
        <taxon>Tylenchina</taxon>
        <taxon>Panagrolaimomorpha</taxon>
        <taxon>Panagrolaimoidea</taxon>
        <taxon>Panagrolaimidae</taxon>
        <taxon>Panagrellus</taxon>
    </lineage>
</organism>
<evidence type="ECO:0000256" key="5">
    <source>
        <dbReference type="ARBA" id="ARBA00022801"/>
    </source>
</evidence>
<dbReference type="GO" id="GO:0004222">
    <property type="term" value="F:metalloendopeptidase activity"/>
    <property type="evidence" value="ECO:0007669"/>
    <property type="project" value="InterPro"/>
</dbReference>
<feature type="domain" description="Peptidase M13 C-terminal" evidence="9">
    <location>
        <begin position="459"/>
        <end position="658"/>
    </location>
</feature>
<dbReference type="GO" id="GO:0005886">
    <property type="term" value="C:plasma membrane"/>
    <property type="evidence" value="ECO:0007669"/>
    <property type="project" value="TreeGrafter"/>
</dbReference>
<dbReference type="Proteomes" id="UP000492821">
    <property type="component" value="Unassembled WGS sequence"/>
</dbReference>
<evidence type="ECO:0000256" key="7">
    <source>
        <dbReference type="ARBA" id="ARBA00023049"/>
    </source>
</evidence>
<dbReference type="AlphaFoldDB" id="A0A7E4UU81"/>
<dbReference type="Pfam" id="PF01431">
    <property type="entry name" value="Peptidase_M13"/>
    <property type="match status" value="1"/>
</dbReference>
<dbReference type="GO" id="GO:0016485">
    <property type="term" value="P:protein processing"/>
    <property type="evidence" value="ECO:0007669"/>
    <property type="project" value="TreeGrafter"/>
</dbReference>
<evidence type="ECO:0000259" key="9">
    <source>
        <dbReference type="Pfam" id="PF01431"/>
    </source>
</evidence>
<accession>A0A7E4UU81</accession>
<keyword evidence="6" id="KW-0862">Zinc</keyword>
<dbReference type="PANTHER" id="PTHR11733:SF167">
    <property type="entry name" value="FI17812P1-RELATED"/>
    <property type="match status" value="1"/>
</dbReference>
<dbReference type="PRINTS" id="PR00786">
    <property type="entry name" value="NEPRILYSIN"/>
</dbReference>
<evidence type="ECO:0000256" key="6">
    <source>
        <dbReference type="ARBA" id="ARBA00022833"/>
    </source>
</evidence>
<reference evidence="12" key="2">
    <citation type="submission" date="2020-10" db="UniProtKB">
        <authorList>
            <consortium name="WormBaseParasite"/>
        </authorList>
    </citation>
    <scope>IDENTIFICATION</scope>
</reference>
<dbReference type="InterPro" id="IPR018497">
    <property type="entry name" value="Peptidase_M13_C"/>
</dbReference>
<dbReference type="SUPFAM" id="SSF55486">
    <property type="entry name" value="Metalloproteases ('zincins'), catalytic domain"/>
    <property type="match status" value="1"/>
</dbReference>
<feature type="domain" description="Peptidase M13 N-terminal" evidence="10">
    <location>
        <begin position="260"/>
        <end position="402"/>
    </location>
</feature>
<dbReference type="PROSITE" id="PS51885">
    <property type="entry name" value="NEPRILYSIN"/>
    <property type="match status" value="1"/>
</dbReference>
<evidence type="ECO:0000256" key="3">
    <source>
        <dbReference type="ARBA" id="ARBA00022670"/>
    </source>
</evidence>
<dbReference type="PANTHER" id="PTHR11733">
    <property type="entry name" value="ZINC METALLOPROTEASE FAMILY M13 NEPRILYSIN-RELATED"/>
    <property type="match status" value="1"/>
</dbReference>